<organism evidence="1 2">
    <name type="scientific">Acinetobacter phage vB_AbaM_ME3</name>
    <dbReference type="NCBI Taxonomy" id="1837876"/>
    <lineage>
        <taxon>Viruses</taxon>
        <taxon>Duplodnaviria</taxon>
        <taxon>Heunggongvirae</taxon>
        <taxon>Uroviricota</taxon>
        <taxon>Caudoviricetes</taxon>
        <taxon>Metrivirus</taxon>
        <taxon>Metrivirus ME3</taxon>
    </lineage>
</organism>
<protein>
    <submittedName>
        <fullName evidence="1">Uncharacterized protein</fullName>
    </submittedName>
</protein>
<name>A0A172Q0N6_9CAUD</name>
<keyword evidence="2" id="KW-1185">Reference proteome</keyword>
<dbReference type="Proteomes" id="UP000225947">
    <property type="component" value="Segment"/>
</dbReference>
<gene>
    <name evidence="1" type="ORF">ME3_260</name>
</gene>
<sequence length="44" mass="4932">MPFLVLGSLFILISLFVEKPKTNLSAVGLGFVITYMFLKHLGYI</sequence>
<dbReference type="EMBL" id="KU935715">
    <property type="protein sequence ID" value="AND75421.1"/>
    <property type="molecule type" value="Genomic_DNA"/>
</dbReference>
<evidence type="ECO:0000313" key="1">
    <source>
        <dbReference type="EMBL" id="AND75421.1"/>
    </source>
</evidence>
<proteinExistence type="predicted"/>
<accession>A0A172Q0N6</accession>
<evidence type="ECO:0000313" key="2">
    <source>
        <dbReference type="Proteomes" id="UP000225947"/>
    </source>
</evidence>
<reference evidence="2" key="1">
    <citation type="submission" date="2016-03" db="EMBL/GenBank/DDBJ databases">
        <title>Characterization of Acinetobacter baumannii phage vB_AbaM_ME3.</title>
        <authorList>
            <person name="Buttimer C.T.H."/>
            <person name="Elbreki M."/>
            <person name="Coffey A."/>
        </authorList>
    </citation>
    <scope>NUCLEOTIDE SEQUENCE [LARGE SCALE GENOMIC DNA]</scope>
</reference>